<organism evidence="1 2">
    <name type="scientific">Burkholderia cenocepacia</name>
    <dbReference type="NCBI Taxonomy" id="95486"/>
    <lineage>
        <taxon>Bacteria</taxon>
        <taxon>Pseudomonadati</taxon>
        <taxon>Pseudomonadota</taxon>
        <taxon>Betaproteobacteria</taxon>
        <taxon>Burkholderiales</taxon>
        <taxon>Burkholderiaceae</taxon>
        <taxon>Burkholderia</taxon>
        <taxon>Burkholderia cepacia complex</taxon>
    </lineage>
</organism>
<accession>A0AAW4TGX0</accession>
<evidence type="ECO:0000313" key="2">
    <source>
        <dbReference type="Proteomes" id="UP001199070"/>
    </source>
</evidence>
<protein>
    <submittedName>
        <fullName evidence="1">Uncharacterized protein</fullName>
    </submittedName>
</protein>
<gene>
    <name evidence="1" type="ORF">LGN22_14860</name>
</gene>
<evidence type="ECO:0000313" key="1">
    <source>
        <dbReference type="EMBL" id="MCA8380154.1"/>
    </source>
</evidence>
<proteinExistence type="predicted"/>
<dbReference type="AlphaFoldDB" id="A0AAW4TGX0"/>
<dbReference type="Proteomes" id="UP001199070">
    <property type="component" value="Unassembled WGS sequence"/>
</dbReference>
<dbReference type="RefSeq" id="WP_226133869.1">
    <property type="nucleotide sequence ID" value="NZ_JAIZTC010000003.1"/>
</dbReference>
<comment type="caution">
    <text evidence="1">The sequence shown here is derived from an EMBL/GenBank/DDBJ whole genome shotgun (WGS) entry which is preliminary data.</text>
</comment>
<name>A0AAW4TGX0_9BURK</name>
<reference evidence="1" key="1">
    <citation type="submission" date="2023-08" db="EMBL/GenBank/DDBJ databases">
        <title>A collection of bacterial strains from the Burkholderia cepacia Research Laboratory and Repository.</title>
        <authorList>
            <person name="Lipuma J."/>
            <person name="Spilker T."/>
        </authorList>
    </citation>
    <scope>NUCLEOTIDE SEQUENCE</scope>
    <source>
        <strain evidence="1">AU0862</strain>
    </source>
</reference>
<sequence length="104" mass="11978">MRSFFSDVFYVEQPDKPPPASIAADEPRRWPIYASPSALKNFEIFGTQAVQRTPFRNASIRETFAFHVAFSDFRVYPQRLKMHGFRAMPVNKIARSPVLLSKAK</sequence>
<dbReference type="EMBL" id="JAIZTC010000003">
    <property type="protein sequence ID" value="MCA8380154.1"/>
    <property type="molecule type" value="Genomic_DNA"/>
</dbReference>